<reference evidence="1 2" key="1">
    <citation type="submission" date="2019-02" db="EMBL/GenBank/DDBJ databases">
        <title>Bacterial novel species isolated from soil.</title>
        <authorList>
            <person name="Jung H.-Y."/>
        </authorList>
    </citation>
    <scope>NUCLEOTIDE SEQUENCE [LARGE SCALE GENOMIC DNA]</scope>
    <source>
        <strain evidence="1 2">1-3-3-3</strain>
    </source>
</reference>
<evidence type="ECO:0008006" key="3">
    <source>
        <dbReference type="Google" id="ProtNLM"/>
    </source>
</evidence>
<protein>
    <recommendedName>
        <fullName evidence="3">DUF1963 domain-containing protein</fullName>
    </recommendedName>
</protein>
<sequence>MKQIPEIKLVPKPETEEAKAAVGYQWNEVAGTRHKLGGKPDSAFGVEYPKCEECSQTMTFYAQIDSIGDDYDLADCCVIHVFVCLDCFTTVSMINQCPA</sequence>
<keyword evidence="2" id="KW-1185">Reference proteome</keyword>
<comment type="caution">
    <text evidence="1">The sequence shown here is derived from an EMBL/GenBank/DDBJ whole genome shotgun (WGS) entry which is preliminary data.</text>
</comment>
<organism evidence="1 2">
    <name type="scientific">Hymenobacter persicinus</name>
    <dbReference type="NCBI Taxonomy" id="2025506"/>
    <lineage>
        <taxon>Bacteria</taxon>
        <taxon>Pseudomonadati</taxon>
        <taxon>Bacteroidota</taxon>
        <taxon>Cytophagia</taxon>
        <taxon>Cytophagales</taxon>
        <taxon>Hymenobacteraceae</taxon>
        <taxon>Hymenobacter</taxon>
    </lineage>
</organism>
<evidence type="ECO:0000313" key="1">
    <source>
        <dbReference type="EMBL" id="RYU79321.1"/>
    </source>
</evidence>
<dbReference type="EMBL" id="SEWE01000020">
    <property type="protein sequence ID" value="RYU79321.1"/>
    <property type="molecule type" value="Genomic_DNA"/>
</dbReference>
<gene>
    <name evidence="1" type="ORF">EWM57_11295</name>
</gene>
<dbReference type="Proteomes" id="UP000294155">
    <property type="component" value="Unassembled WGS sequence"/>
</dbReference>
<dbReference type="AlphaFoldDB" id="A0A4Q5LCP2"/>
<evidence type="ECO:0000313" key="2">
    <source>
        <dbReference type="Proteomes" id="UP000294155"/>
    </source>
</evidence>
<name>A0A4Q5LCP2_9BACT</name>
<dbReference type="OrthoDB" id="1414356at2"/>
<dbReference type="Gene3D" id="2.30.320.10">
    <property type="entry name" value="YwqG-like"/>
    <property type="match status" value="1"/>
</dbReference>
<accession>A0A4Q5LCP2</accession>
<proteinExistence type="predicted"/>